<protein>
    <submittedName>
        <fullName evidence="2">Glycosyl transferase family 25</fullName>
    </submittedName>
</protein>
<dbReference type="OrthoDB" id="9816113at2"/>
<dbReference type="EMBL" id="SNYQ01000003">
    <property type="protein sequence ID" value="TDQ58070.1"/>
    <property type="molecule type" value="Genomic_DNA"/>
</dbReference>
<evidence type="ECO:0000313" key="3">
    <source>
        <dbReference type="Proteomes" id="UP000295657"/>
    </source>
</evidence>
<dbReference type="Pfam" id="PF01755">
    <property type="entry name" value="Glyco_transf_25"/>
    <property type="match status" value="1"/>
</dbReference>
<dbReference type="Proteomes" id="UP000295657">
    <property type="component" value="Unassembled WGS sequence"/>
</dbReference>
<evidence type="ECO:0000259" key="1">
    <source>
        <dbReference type="Pfam" id="PF01755"/>
    </source>
</evidence>
<dbReference type="CDD" id="cd06532">
    <property type="entry name" value="Glyco_transf_25"/>
    <property type="match status" value="1"/>
</dbReference>
<accession>A0A4R6V990</accession>
<reference evidence="2 3" key="1">
    <citation type="submission" date="2019-03" db="EMBL/GenBank/DDBJ databases">
        <title>Genomic Encyclopedia of Type Strains, Phase IV (KMG-IV): sequencing the most valuable type-strain genomes for metagenomic binning, comparative biology and taxonomic classification.</title>
        <authorList>
            <person name="Goeker M."/>
        </authorList>
    </citation>
    <scope>NUCLEOTIDE SEQUENCE [LARGE SCALE GENOMIC DNA]</scope>
    <source>
        <strain evidence="2 3">DSM 28403</strain>
    </source>
</reference>
<dbReference type="InterPro" id="IPR002654">
    <property type="entry name" value="Glyco_trans_25"/>
</dbReference>
<name>A0A4R6V990_9PAST</name>
<keyword evidence="2" id="KW-0808">Transferase</keyword>
<sequence length="223" mass="25661">MSLPPIFIISLKDSPRRETIALRMQGLNIPFQFFDAVNGGELSEEQLNNVDYHFYPQRYAARHPLRRGEIGCALSHIGVYEHIVQNKINEAIILEDDAIVSHYFERIVTDALRKVPARKQIIHFYHGKAKFWPLKRKLVEGYHLVRYRYPSKHSKRTITSTTAYYLTLDGAKLLLKHAYPLRMPSDFLTGAIQMTGIRAYGVEPPCIFLSSDASEIDAIEQRS</sequence>
<dbReference type="AlphaFoldDB" id="A0A4R6V990"/>
<feature type="domain" description="Glycosyl transferase family 25" evidence="1">
    <location>
        <begin position="5"/>
        <end position="189"/>
    </location>
</feature>
<dbReference type="GO" id="GO:0016740">
    <property type="term" value="F:transferase activity"/>
    <property type="evidence" value="ECO:0007669"/>
    <property type="project" value="UniProtKB-KW"/>
</dbReference>
<organism evidence="2 3">
    <name type="scientific">Mesocricetibacter intestinalis</name>
    <dbReference type="NCBI Taxonomy" id="1521930"/>
    <lineage>
        <taxon>Bacteria</taxon>
        <taxon>Pseudomonadati</taxon>
        <taxon>Pseudomonadota</taxon>
        <taxon>Gammaproteobacteria</taxon>
        <taxon>Pasteurellales</taxon>
        <taxon>Pasteurellaceae</taxon>
        <taxon>Mesocricetibacter</taxon>
    </lineage>
</organism>
<keyword evidence="3" id="KW-1185">Reference proteome</keyword>
<comment type="caution">
    <text evidence="2">The sequence shown here is derived from an EMBL/GenBank/DDBJ whole genome shotgun (WGS) entry which is preliminary data.</text>
</comment>
<gene>
    <name evidence="2" type="ORF">EDC45_1142</name>
</gene>
<evidence type="ECO:0000313" key="2">
    <source>
        <dbReference type="EMBL" id="TDQ58070.1"/>
    </source>
</evidence>
<dbReference type="RefSeq" id="WP_133544518.1">
    <property type="nucleotide sequence ID" value="NZ_SNYQ01000003.1"/>
</dbReference>
<proteinExistence type="predicted"/>